<comment type="caution">
    <text evidence="2">The sequence shown here is derived from an EMBL/GenBank/DDBJ whole genome shotgun (WGS) entry which is preliminary data.</text>
</comment>
<name>A0A8J5S298_ZIZPA</name>
<reference evidence="2" key="2">
    <citation type="submission" date="2021-02" db="EMBL/GenBank/DDBJ databases">
        <authorList>
            <person name="Kimball J.A."/>
            <person name="Haas M.W."/>
            <person name="Macchietto M."/>
            <person name="Kono T."/>
            <person name="Duquette J."/>
            <person name="Shao M."/>
        </authorList>
    </citation>
    <scope>NUCLEOTIDE SEQUENCE</scope>
    <source>
        <tissue evidence="2">Fresh leaf tissue</tissue>
    </source>
</reference>
<dbReference type="PANTHER" id="PTHR24221">
    <property type="entry name" value="ATP-BINDING CASSETTE SUB-FAMILY B"/>
    <property type="match status" value="1"/>
</dbReference>
<sequence>MGLVPQDPVIFSTTIRENIIYARHNATESEMKEAARIANAHHFISSLPHGYDTHVGMRGVDLTPGQKQRIAIARVVLKNAPILLLDEASSAIESESSRVVQEALDTLIMGNKTTILIAHRAAMMKHVDNIVVLNGGRIVEQGTHDSLVQMNGLYVKLMQPHFTKGFRQHTILAGCSF</sequence>
<organism evidence="2 3">
    <name type="scientific">Zizania palustris</name>
    <name type="common">Northern wild rice</name>
    <dbReference type="NCBI Taxonomy" id="103762"/>
    <lineage>
        <taxon>Eukaryota</taxon>
        <taxon>Viridiplantae</taxon>
        <taxon>Streptophyta</taxon>
        <taxon>Embryophyta</taxon>
        <taxon>Tracheophyta</taxon>
        <taxon>Spermatophyta</taxon>
        <taxon>Magnoliopsida</taxon>
        <taxon>Liliopsida</taxon>
        <taxon>Poales</taxon>
        <taxon>Poaceae</taxon>
        <taxon>BOP clade</taxon>
        <taxon>Oryzoideae</taxon>
        <taxon>Oryzeae</taxon>
        <taxon>Zizaniinae</taxon>
        <taxon>Zizania</taxon>
    </lineage>
</organism>
<dbReference type="AlphaFoldDB" id="A0A8J5S298"/>
<evidence type="ECO:0000259" key="1">
    <source>
        <dbReference type="Pfam" id="PF00005"/>
    </source>
</evidence>
<dbReference type="PANTHER" id="PTHR24221:SF477">
    <property type="entry name" value="ABC TRANSPORTER B FAMILY MEMBER 20-LIKE"/>
    <property type="match status" value="1"/>
</dbReference>
<dbReference type="InterPro" id="IPR039421">
    <property type="entry name" value="Type_1_exporter"/>
</dbReference>
<feature type="domain" description="ABC transporter" evidence="1">
    <location>
        <begin position="2"/>
        <end position="89"/>
    </location>
</feature>
<evidence type="ECO:0000313" key="2">
    <source>
        <dbReference type="EMBL" id="KAG8053755.1"/>
    </source>
</evidence>
<dbReference type="GO" id="GO:0005524">
    <property type="term" value="F:ATP binding"/>
    <property type="evidence" value="ECO:0007669"/>
    <property type="project" value="InterPro"/>
</dbReference>
<dbReference type="OrthoDB" id="6500128at2759"/>
<dbReference type="GO" id="GO:0016887">
    <property type="term" value="F:ATP hydrolysis activity"/>
    <property type="evidence" value="ECO:0007669"/>
    <property type="project" value="InterPro"/>
</dbReference>
<dbReference type="GO" id="GO:0042626">
    <property type="term" value="F:ATPase-coupled transmembrane transporter activity"/>
    <property type="evidence" value="ECO:0007669"/>
    <property type="project" value="TreeGrafter"/>
</dbReference>
<gene>
    <name evidence="2" type="ORF">GUJ93_ZPchr0001g32376</name>
</gene>
<dbReference type="GO" id="GO:0016020">
    <property type="term" value="C:membrane"/>
    <property type="evidence" value="ECO:0007669"/>
    <property type="project" value="TreeGrafter"/>
</dbReference>
<evidence type="ECO:0000313" key="3">
    <source>
        <dbReference type="Proteomes" id="UP000729402"/>
    </source>
</evidence>
<accession>A0A8J5S298</accession>
<protein>
    <recommendedName>
        <fullName evidence="1">ABC transporter domain-containing protein</fullName>
    </recommendedName>
</protein>
<dbReference type="EMBL" id="JAAALK010000288">
    <property type="protein sequence ID" value="KAG8053755.1"/>
    <property type="molecule type" value="Genomic_DNA"/>
</dbReference>
<dbReference type="Proteomes" id="UP000729402">
    <property type="component" value="Unassembled WGS sequence"/>
</dbReference>
<reference evidence="2" key="1">
    <citation type="journal article" date="2021" name="bioRxiv">
        <title>Whole Genome Assembly and Annotation of Northern Wild Rice, Zizania palustris L., Supports a Whole Genome Duplication in the Zizania Genus.</title>
        <authorList>
            <person name="Haas M."/>
            <person name="Kono T."/>
            <person name="Macchietto M."/>
            <person name="Millas R."/>
            <person name="McGilp L."/>
            <person name="Shao M."/>
            <person name="Duquette J."/>
            <person name="Hirsch C.N."/>
            <person name="Kimball J."/>
        </authorList>
    </citation>
    <scope>NUCLEOTIDE SEQUENCE</scope>
    <source>
        <tissue evidence="2">Fresh leaf tissue</tissue>
    </source>
</reference>
<proteinExistence type="predicted"/>
<dbReference type="Pfam" id="PF00005">
    <property type="entry name" value="ABC_tran"/>
    <property type="match status" value="1"/>
</dbReference>
<dbReference type="InterPro" id="IPR003439">
    <property type="entry name" value="ABC_transporter-like_ATP-bd"/>
</dbReference>
<keyword evidence="3" id="KW-1185">Reference proteome</keyword>